<proteinExistence type="predicted"/>
<dbReference type="Proteomes" id="UP001415857">
    <property type="component" value="Unassembled WGS sequence"/>
</dbReference>
<accession>A0AAP0WWN2</accession>
<gene>
    <name evidence="1" type="ORF">L1049_010873</name>
</gene>
<evidence type="ECO:0000313" key="1">
    <source>
        <dbReference type="EMBL" id="KAK9282654.1"/>
    </source>
</evidence>
<dbReference type="EMBL" id="JBBPBK010000006">
    <property type="protein sequence ID" value="KAK9282654.1"/>
    <property type="molecule type" value="Genomic_DNA"/>
</dbReference>
<reference evidence="1 2" key="1">
    <citation type="journal article" date="2024" name="Plant J.">
        <title>Genome sequences and population genomics reveal climatic adaptation and genomic divergence between two closely related sweetgum species.</title>
        <authorList>
            <person name="Xu W.Q."/>
            <person name="Ren C.Q."/>
            <person name="Zhang X.Y."/>
            <person name="Comes H.P."/>
            <person name="Liu X.H."/>
            <person name="Li Y.G."/>
            <person name="Kettle C.J."/>
            <person name="Jalonen R."/>
            <person name="Gaisberger H."/>
            <person name="Ma Y.Z."/>
            <person name="Qiu Y.X."/>
        </authorList>
    </citation>
    <scope>NUCLEOTIDE SEQUENCE [LARGE SCALE GENOMIC DNA]</scope>
    <source>
        <strain evidence="1">Hangzhou</strain>
    </source>
</reference>
<sequence>MTLVDEKCLGRKASPVPEITLVLEIHLQSMADEMHRIIRASQLSIQIGREVRGRDASSFNMERFERGESQQTLFCWAPGDGNLGPFVEVLQVPAKRISRFEREVDSPT</sequence>
<dbReference type="AlphaFoldDB" id="A0AAP0WWN2"/>
<name>A0AAP0WWN2_LIQFO</name>
<comment type="caution">
    <text evidence="1">The sequence shown here is derived from an EMBL/GenBank/DDBJ whole genome shotgun (WGS) entry which is preliminary data.</text>
</comment>
<organism evidence="1 2">
    <name type="scientific">Liquidambar formosana</name>
    <name type="common">Formosan gum</name>
    <dbReference type="NCBI Taxonomy" id="63359"/>
    <lineage>
        <taxon>Eukaryota</taxon>
        <taxon>Viridiplantae</taxon>
        <taxon>Streptophyta</taxon>
        <taxon>Embryophyta</taxon>
        <taxon>Tracheophyta</taxon>
        <taxon>Spermatophyta</taxon>
        <taxon>Magnoliopsida</taxon>
        <taxon>eudicotyledons</taxon>
        <taxon>Gunneridae</taxon>
        <taxon>Pentapetalae</taxon>
        <taxon>Saxifragales</taxon>
        <taxon>Altingiaceae</taxon>
        <taxon>Liquidambar</taxon>
    </lineage>
</organism>
<evidence type="ECO:0000313" key="2">
    <source>
        <dbReference type="Proteomes" id="UP001415857"/>
    </source>
</evidence>
<protein>
    <submittedName>
        <fullName evidence="1">Uncharacterized protein</fullName>
    </submittedName>
</protein>
<keyword evidence="2" id="KW-1185">Reference proteome</keyword>